<dbReference type="Gene3D" id="3.60.21.10">
    <property type="match status" value="1"/>
</dbReference>
<evidence type="ECO:0000259" key="2">
    <source>
        <dbReference type="Pfam" id="PF12850"/>
    </source>
</evidence>
<proteinExistence type="inferred from homology"/>
<dbReference type="GO" id="GO:0046872">
    <property type="term" value="F:metal ion binding"/>
    <property type="evidence" value="ECO:0007669"/>
    <property type="project" value="UniProtKB-KW"/>
</dbReference>
<dbReference type="NCBIfam" id="TIGR00040">
    <property type="entry name" value="yfcE"/>
    <property type="match status" value="1"/>
</dbReference>
<protein>
    <recommendedName>
        <fullName evidence="1">Phosphoesterase</fullName>
        <ecNumber evidence="1">3.1.4.-</ecNumber>
    </recommendedName>
</protein>
<comment type="cofactor">
    <cofactor evidence="1">
        <name>a divalent metal cation</name>
        <dbReference type="ChEBI" id="CHEBI:60240"/>
    </cofactor>
</comment>
<gene>
    <name evidence="3" type="ORF">MIJONALH_00005</name>
</gene>
<accession>A0A7G9Y323</accession>
<evidence type="ECO:0000256" key="1">
    <source>
        <dbReference type="RuleBase" id="RU362039"/>
    </source>
</evidence>
<evidence type="ECO:0000313" key="3">
    <source>
        <dbReference type="EMBL" id="QNO42407.1"/>
    </source>
</evidence>
<dbReference type="EC" id="3.1.4.-" evidence="1"/>
<feature type="domain" description="Calcineurin-like phosphoesterase" evidence="2">
    <location>
        <begin position="13"/>
        <end position="149"/>
    </location>
</feature>
<sequence>MSKKLQHKTNYLVGIISDTHGFLPPGAVKTFQGTDLIIHAGDIGKLDILKALQSIAPVVAVQGNMDYGEWTDDLAQTEVVEVGEVLLYVLHDVYQLDVEPSAAGFAAVISGHSHKPSVEDVRGVLFLNPGSAGQPRYGYPASVALLQIHGTYLDTQFVELEGVSL</sequence>
<dbReference type="InterPro" id="IPR000979">
    <property type="entry name" value="Phosphodiesterase_MJ0936/Vps29"/>
</dbReference>
<dbReference type="AlphaFoldDB" id="A0A7G9Y323"/>
<dbReference type="InterPro" id="IPR029052">
    <property type="entry name" value="Metallo-depent_PP-like"/>
</dbReference>
<dbReference type="GO" id="GO:0016787">
    <property type="term" value="F:hydrolase activity"/>
    <property type="evidence" value="ECO:0007669"/>
    <property type="project" value="UniProtKB-UniRule"/>
</dbReference>
<dbReference type="Pfam" id="PF12850">
    <property type="entry name" value="Metallophos_2"/>
    <property type="match status" value="1"/>
</dbReference>
<reference evidence="3" key="1">
    <citation type="submission" date="2020-06" db="EMBL/GenBank/DDBJ databases">
        <title>Unique genomic features of the anaerobic methanotrophic archaea.</title>
        <authorList>
            <person name="Chadwick G.L."/>
            <person name="Skennerton C.T."/>
            <person name="Laso-Perez R."/>
            <person name="Leu A.O."/>
            <person name="Speth D.R."/>
            <person name="Yu H."/>
            <person name="Morgan-Lang C."/>
            <person name="Hatzenpichler R."/>
            <person name="Goudeau D."/>
            <person name="Malmstrom R."/>
            <person name="Brazelton W.J."/>
            <person name="Woyke T."/>
            <person name="Hallam S.J."/>
            <person name="Tyson G.W."/>
            <person name="Wegener G."/>
            <person name="Boetius A."/>
            <person name="Orphan V."/>
        </authorList>
    </citation>
    <scope>NUCLEOTIDE SEQUENCE</scope>
</reference>
<dbReference type="InterPro" id="IPR024654">
    <property type="entry name" value="Calcineurin-like_PHP_lpxH"/>
</dbReference>
<keyword evidence="1" id="KW-0479">Metal-binding</keyword>
<dbReference type="EMBL" id="MT630735">
    <property type="protein sequence ID" value="QNO42407.1"/>
    <property type="molecule type" value="Genomic_DNA"/>
</dbReference>
<dbReference type="PANTHER" id="PTHR11124">
    <property type="entry name" value="VACUOLAR SORTING PROTEIN VPS29"/>
    <property type="match status" value="1"/>
</dbReference>
<organism evidence="3">
    <name type="scientific">Candidatus Methanogaster sp. ANME-2c ERB4</name>
    <dbReference type="NCBI Taxonomy" id="2759911"/>
    <lineage>
        <taxon>Archaea</taxon>
        <taxon>Methanobacteriati</taxon>
        <taxon>Methanobacteriota</taxon>
        <taxon>Stenosarchaea group</taxon>
        <taxon>Methanomicrobia</taxon>
        <taxon>Methanosarcinales</taxon>
        <taxon>ANME-2 cluster</taxon>
        <taxon>Candidatus Methanogasteraceae</taxon>
        <taxon>Candidatus Methanogaster</taxon>
    </lineage>
</organism>
<dbReference type="SUPFAM" id="SSF56300">
    <property type="entry name" value="Metallo-dependent phosphatases"/>
    <property type="match status" value="1"/>
</dbReference>
<comment type="similarity">
    <text evidence="1">Belongs to the metallophosphoesterase superfamily. YfcE family.</text>
</comment>
<name>A0A7G9Y323_9EURY</name>